<evidence type="ECO:0000313" key="2">
    <source>
        <dbReference type="Proteomes" id="UP000236500"/>
    </source>
</evidence>
<protein>
    <recommendedName>
        <fullName evidence="3">KOW domain-containing protein</fullName>
    </recommendedName>
</protein>
<evidence type="ECO:0008006" key="3">
    <source>
        <dbReference type="Google" id="ProtNLM"/>
    </source>
</evidence>
<sequence length="74" mass="8368">MAWKYGFKIGDTVVIAKGYKAGMVGRIIASRRKLFSTIIIIKTTQNERIVTYSKFVIKMPAEESLEWAVAINTN</sequence>
<name>A0ABX4XIR1_9LIST</name>
<dbReference type="RefSeq" id="WP_103035018.1">
    <property type="nucleotide sequence ID" value="NZ_MPDH01000020.1"/>
</dbReference>
<organism evidence="1 2">
    <name type="scientific">Listeria newyorkensis</name>
    <dbReference type="NCBI Taxonomy" id="1497681"/>
    <lineage>
        <taxon>Bacteria</taxon>
        <taxon>Bacillati</taxon>
        <taxon>Bacillota</taxon>
        <taxon>Bacilli</taxon>
        <taxon>Bacillales</taxon>
        <taxon>Listeriaceae</taxon>
        <taxon>Listeria</taxon>
    </lineage>
</organism>
<reference evidence="1 2" key="1">
    <citation type="submission" date="2016-11" db="EMBL/GenBank/DDBJ databases">
        <title>Whole Genome Sequence of Listeria newyorkensis.</title>
        <authorList>
            <person name="Frink S."/>
            <person name="Morales C."/>
            <person name="Kiang D."/>
        </authorList>
    </citation>
    <scope>NUCLEOTIDE SEQUENCE [LARGE SCALE GENOMIC DNA]</scope>
    <source>
        <strain evidence="1 2">F1604011-044</strain>
    </source>
</reference>
<comment type="caution">
    <text evidence="1">The sequence shown here is derived from an EMBL/GenBank/DDBJ whole genome shotgun (WGS) entry which is preliminary data.</text>
</comment>
<proteinExistence type="predicted"/>
<dbReference type="EMBL" id="MPDH01000020">
    <property type="protein sequence ID" value="PNP88970.1"/>
    <property type="molecule type" value="Genomic_DNA"/>
</dbReference>
<gene>
    <name evidence="1" type="ORF">BMT55_13950</name>
</gene>
<evidence type="ECO:0000313" key="1">
    <source>
        <dbReference type="EMBL" id="PNP88970.1"/>
    </source>
</evidence>
<dbReference type="Proteomes" id="UP000236500">
    <property type="component" value="Unassembled WGS sequence"/>
</dbReference>
<accession>A0ABX4XIR1</accession>
<keyword evidence="2" id="KW-1185">Reference proteome</keyword>